<dbReference type="InterPro" id="IPR009081">
    <property type="entry name" value="PP-bd_ACP"/>
</dbReference>
<dbReference type="EMBL" id="BMID01000001">
    <property type="protein sequence ID" value="GGA11966.1"/>
    <property type="molecule type" value="Genomic_DNA"/>
</dbReference>
<sequence length="373" mass="41963">MSRFRKLIEQAQPDLVGQDLSRPFEELGVDSFDLMNLRVGLERELGEEISDTQWTEFTSLAQIVSYCESRDGDGPTLYGINQDTEDGYVRRFELNMPQMAIESLSESWLFKEIGASHWELLCAGLGQRSAALADEMGNRLYATFARVRHDATQPLSSFEEAEDVRLSGEISRFGGGMYISRFELESLAAQDKRIVSQMITSFSRRGGEGNTNLVKSQPQVAENSITDLAQPPQFVEEYRRIKKGTQDTLGLGGMTLQLTDAIETEFEYELNPYHDLNGVGLLYFAAYPIIADTCEAQHFNAHAASGDTRWELRWSTLARDIMYYANCDITDTIVYRLHSHRIEGGRLATTASLSRKSDGALMAKVFVVKAERL</sequence>
<gene>
    <name evidence="2" type="ORF">GCM10010923_23320</name>
</gene>
<dbReference type="Proteomes" id="UP000603317">
    <property type="component" value="Unassembled WGS sequence"/>
</dbReference>
<proteinExistence type="predicted"/>
<comment type="caution">
    <text evidence="2">The sequence shown here is derived from an EMBL/GenBank/DDBJ whole genome shotgun (WGS) entry which is preliminary data.</text>
</comment>
<reference evidence="3" key="1">
    <citation type="journal article" date="2019" name="Int. J. Syst. Evol. Microbiol.">
        <title>The Global Catalogue of Microorganisms (GCM) 10K type strain sequencing project: providing services to taxonomists for standard genome sequencing and annotation.</title>
        <authorList>
            <consortium name="The Broad Institute Genomics Platform"/>
            <consortium name="The Broad Institute Genome Sequencing Center for Infectious Disease"/>
            <person name="Wu L."/>
            <person name="Ma J."/>
        </authorList>
    </citation>
    <scope>NUCLEOTIDE SEQUENCE [LARGE SCALE GENOMIC DNA]</scope>
    <source>
        <strain evidence="3">CGMCC 1.15297</strain>
    </source>
</reference>
<dbReference type="RefSeq" id="WP_188642854.1">
    <property type="nucleotide sequence ID" value="NZ_BMID01000001.1"/>
</dbReference>
<evidence type="ECO:0000259" key="1">
    <source>
        <dbReference type="PROSITE" id="PS50075"/>
    </source>
</evidence>
<feature type="domain" description="Carrier" evidence="1">
    <location>
        <begin position="1"/>
        <end position="71"/>
    </location>
</feature>
<keyword evidence="3" id="KW-1185">Reference proteome</keyword>
<dbReference type="SUPFAM" id="SSF47336">
    <property type="entry name" value="ACP-like"/>
    <property type="match status" value="1"/>
</dbReference>
<dbReference type="PROSITE" id="PS50075">
    <property type="entry name" value="CARRIER"/>
    <property type="match status" value="1"/>
</dbReference>
<dbReference type="InterPro" id="IPR024091">
    <property type="entry name" value="LnmK-like_bifun_acyl/decarbox"/>
</dbReference>
<dbReference type="NCBIfam" id="TIGR04099">
    <property type="entry name" value="biosn_Pnap_2097"/>
    <property type="match status" value="1"/>
</dbReference>
<evidence type="ECO:0000313" key="2">
    <source>
        <dbReference type="EMBL" id="GGA11966.1"/>
    </source>
</evidence>
<dbReference type="Gene3D" id="3.10.129.10">
    <property type="entry name" value="Hotdog Thioesterase"/>
    <property type="match status" value="1"/>
</dbReference>
<name>A0ABQ1FG83_9SPHN</name>
<dbReference type="InterPro" id="IPR036736">
    <property type="entry name" value="ACP-like_sf"/>
</dbReference>
<dbReference type="NCBIfam" id="TIGR04098">
    <property type="entry name" value="LnmK_bifunc"/>
    <property type="match status" value="1"/>
</dbReference>
<dbReference type="Gene3D" id="1.10.1200.10">
    <property type="entry name" value="ACP-like"/>
    <property type="match status" value="1"/>
</dbReference>
<accession>A0ABQ1FG83</accession>
<evidence type="ECO:0000313" key="3">
    <source>
        <dbReference type="Proteomes" id="UP000603317"/>
    </source>
</evidence>
<protein>
    <recommendedName>
        <fullName evidence="1">Carrier domain-containing protein</fullName>
    </recommendedName>
</protein>
<organism evidence="2 3">
    <name type="scientific">Blastomonas marina</name>
    <dbReference type="NCBI Taxonomy" id="1867408"/>
    <lineage>
        <taxon>Bacteria</taxon>
        <taxon>Pseudomonadati</taxon>
        <taxon>Pseudomonadota</taxon>
        <taxon>Alphaproteobacteria</taxon>
        <taxon>Sphingomonadales</taxon>
        <taxon>Sphingomonadaceae</taxon>
        <taxon>Blastomonas</taxon>
    </lineage>
</organism>
<dbReference type="Pfam" id="PF00550">
    <property type="entry name" value="PP-binding"/>
    <property type="match status" value="1"/>
</dbReference>